<organism evidence="1 2">
    <name type="scientific">Dethiosulfatarculus sandiegensis</name>
    <dbReference type="NCBI Taxonomy" id="1429043"/>
    <lineage>
        <taxon>Bacteria</taxon>
        <taxon>Pseudomonadati</taxon>
        <taxon>Thermodesulfobacteriota</taxon>
        <taxon>Desulfarculia</taxon>
        <taxon>Desulfarculales</taxon>
        <taxon>Desulfarculaceae</taxon>
        <taxon>Dethiosulfatarculus</taxon>
    </lineage>
</organism>
<evidence type="ECO:0000313" key="1">
    <source>
        <dbReference type="EMBL" id="KIX11242.1"/>
    </source>
</evidence>
<dbReference type="EMBL" id="AZAC01000067">
    <property type="protein sequence ID" value="KIX11242.1"/>
    <property type="molecule type" value="Genomic_DNA"/>
</dbReference>
<dbReference type="AlphaFoldDB" id="A0A0D2G8H4"/>
<proteinExistence type="predicted"/>
<gene>
    <name evidence="1" type="ORF">X474_25795</name>
</gene>
<evidence type="ECO:0000313" key="2">
    <source>
        <dbReference type="Proteomes" id="UP000032233"/>
    </source>
</evidence>
<reference evidence="1 2" key="1">
    <citation type="submission" date="2013-11" db="EMBL/GenBank/DDBJ databases">
        <title>Metagenomic analysis of a methanogenic consortium involved in long chain n-alkane degradation.</title>
        <authorList>
            <person name="Davidova I.A."/>
            <person name="Callaghan A.V."/>
            <person name="Wawrik B."/>
            <person name="Pruitt S."/>
            <person name="Marks C."/>
            <person name="Duncan K.E."/>
            <person name="Suflita J.M."/>
        </authorList>
    </citation>
    <scope>NUCLEOTIDE SEQUENCE [LARGE SCALE GENOMIC DNA]</scope>
    <source>
        <strain evidence="1 2">SPR</strain>
    </source>
</reference>
<dbReference type="RefSeq" id="WP_044352372.1">
    <property type="nucleotide sequence ID" value="NZ_AZAC01000067.1"/>
</dbReference>
<name>A0A0D2G8H4_9BACT</name>
<comment type="caution">
    <text evidence="1">The sequence shown here is derived from an EMBL/GenBank/DDBJ whole genome shotgun (WGS) entry which is preliminary data.</text>
</comment>
<sequence>MARLVARCFRPKITEEVYGGGKTKCYRHIQVGQEVKAPIQGVMPYERMEQIVQNTEKIAVSQCPCRVSARAAEFADCNHSLEVCIKKYDQMGE</sequence>
<protein>
    <submittedName>
        <fullName evidence="1">Uncharacterized protein</fullName>
    </submittedName>
</protein>
<dbReference type="InParanoid" id="A0A0D2G8H4"/>
<dbReference type="STRING" id="1429043.X474_25795"/>
<accession>A0A0D2G8H4</accession>
<keyword evidence="2" id="KW-1185">Reference proteome</keyword>
<dbReference type="Proteomes" id="UP000032233">
    <property type="component" value="Unassembled WGS sequence"/>
</dbReference>